<dbReference type="SUPFAM" id="SSF143011">
    <property type="entry name" value="RelE-like"/>
    <property type="match status" value="1"/>
</dbReference>
<gene>
    <name evidence="1" type="ORF">A3J78_02125</name>
</gene>
<evidence type="ECO:0008006" key="3">
    <source>
        <dbReference type="Google" id="ProtNLM"/>
    </source>
</evidence>
<dbReference type="InterPro" id="IPR035093">
    <property type="entry name" value="RelE/ParE_toxin_dom_sf"/>
</dbReference>
<organism evidence="1 2">
    <name type="scientific">Candidatus Beckwithbacteria bacterium RBG_13_35_6</name>
    <dbReference type="NCBI Taxonomy" id="1797456"/>
    <lineage>
        <taxon>Bacteria</taxon>
        <taxon>Candidatus Beckwithiibacteriota</taxon>
    </lineage>
</organism>
<dbReference type="Gene3D" id="3.30.2310.20">
    <property type="entry name" value="RelE-like"/>
    <property type="match status" value="1"/>
</dbReference>
<sequence length="84" mass="10014">MEIIASKKFDRNLLILPKKIQLKAKKKLQLFVTNIRHPSLNIKKMKGHKNVWEGRIDNFYRFTFLWTNNTIILRTIGPHDKALK</sequence>
<name>A0A1F5DCF0_9BACT</name>
<protein>
    <recommendedName>
        <fullName evidence="3">Cytotoxin</fullName>
    </recommendedName>
</protein>
<reference evidence="1 2" key="1">
    <citation type="journal article" date="2016" name="Nat. Commun.">
        <title>Thousands of microbial genomes shed light on interconnected biogeochemical processes in an aquifer system.</title>
        <authorList>
            <person name="Anantharaman K."/>
            <person name="Brown C.T."/>
            <person name="Hug L.A."/>
            <person name="Sharon I."/>
            <person name="Castelle C.J."/>
            <person name="Probst A.J."/>
            <person name="Thomas B.C."/>
            <person name="Singh A."/>
            <person name="Wilkins M.J."/>
            <person name="Karaoz U."/>
            <person name="Brodie E.L."/>
            <person name="Williams K.H."/>
            <person name="Hubbard S.S."/>
            <person name="Banfield J.F."/>
        </authorList>
    </citation>
    <scope>NUCLEOTIDE SEQUENCE [LARGE SCALE GENOMIC DNA]</scope>
</reference>
<proteinExistence type="predicted"/>
<evidence type="ECO:0000313" key="1">
    <source>
        <dbReference type="EMBL" id="OGD52795.1"/>
    </source>
</evidence>
<dbReference type="EMBL" id="MEZJ01000047">
    <property type="protein sequence ID" value="OGD52795.1"/>
    <property type="molecule type" value="Genomic_DNA"/>
</dbReference>
<comment type="caution">
    <text evidence="1">The sequence shown here is derived from an EMBL/GenBank/DDBJ whole genome shotgun (WGS) entry which is preliminary data.</text>
</comment>
<dbReference type="AlphaFoldDB" id="A0A1F5DCF0"/>
<evidence type="ECO:0000313" key="2">
    <source>
        <dbReference type="Proteomes" id="UP000178758"/>
    </source>
</evidence>
<dbReference type="Proteomes" id="UP000178758">
    <property type="component" value="Unassembled WGS sequence"/>
</dbReference>
<accession>A0A1F5DCF0</accession>